<comment type="similarity">
    <text evidence="1">Belongs to the universal ribosomal protein uS19 family.</text>
</comment>
<dbReference type="InParanoid" id="Q4MYB9"/>
<sequence length="78" mass="9451">MIILNKWKKIFLDKNTYLKNKNRNLNKYFVFKTYNRNLKLSSLFNNTTIKVYNGIRFIPIKVNSLKFGLKCRYIINNV</sequence>
<keyword evidence="2 4" id="KW-0689">Ribosomal protein</keyword>
<dbReference type="EMBL" id="AAGK01000009">
    <property type="protein sequence ID" value="EAN30390.1"/>
    <property type="molecule type" value="Genomic_DNA"/>
</dbReference>
<name>Q4MYB9_THEPA</name>
<evidence type="ECO:0000256" key="2">
    <source>
        <dbReference type="ARBA" id="ARBA00022980"/>
    </source>
</evidence>
<evidence type="ECO:0000256" key="1">
    <source>
        <dbReference type="ARBA" id="ARBA00007345"/>
    </source>
</evidence>
<dbReference type="Proteomes" id="UP000001949">
    <property type="component" value="Unassembled WGS sequence"/>
</dbReference>
<dbReference type="GO" id="GO:0003735">
    <property type="term" value="F:structural constituent of ribosome"/>
    <property type="evidence" value="ECO:0007669"/>
    <property type="project" value="InterPro"/>
</dbReference>
<dbReference type="Gene3D" id="3.30.860.10">
    <property type="entry name" value="30s Ribosomal Protein S19, Chain A"/>
    <property type="match status" value="1"/>
</dbReference>
<gene>
    <name evidence="4" type="ordered locus">TP05_0004</name>
</gene>
<protein>
    <submittedName>
        <fullName evidence="4">Ribosomal protein S19, putative</fullName>
    </submittedName>
</protein>
<dbReference type="FunCoup" id="Q4MYB9">
    <property type="interactions" value="4"/>
</dbReference>
<dbReference type="GO" id="GO:0006412">
    <property type="term" value="P:translation"/>
    <property type="evidence" value="ECO:0007669"/>
    <property type="project" value="InterPro"/>
</dbReference>
<dbReference type="GeneID" id="3882293"/>
<dbReference type="SUPFAM" id="SSF54570">
    <property type="entry name" value="Ribosomal protein S19"/>
    <property type="match status" value="1"/>
</dbReference>
<dbReference type="AlphaFoldDB" id="Q4MYB9"/>
<dbReference type="GO" id="GO:1990904">
    <property type="term" value="C:ribonucleoprotein complex"/>
    <property type="evidence" value="ECO:0007669"/>
    <property type="project" value="UniProtKB-KW"/>
</dbReference>
<dbReference type="GO" id="GO:0005840">
    <property type="term" value="C:ribosome"/>
    <property type="evidence" value="ECO:0007669"/>
    <property type="project" value="UniProtKB-KW"/>
</dbReference>
<dbReference type="VEuPathDB" id="PiroplasmaDB:TpMuguga_05g00004"/>
<evidence type="ECO:0000313" key="4">
    <source>
        <dbReference type="EMBL" id="EAN30390.1"/>
    </source>
</evidence>
<reference evidence="4 5" key="1">
    <citation type="journal article" date="2005" name="Science">
        <title>Genome sequence of Theileria parva, a bovine pathogen that transforms lymphocytes.</title>
        <authorList>
            <person name="Gardner M.J."/>
            <person name="Bishop R."/>
            <person name="Shah T."/>
            <person name="de Villiers E.P."/>
            <person name="Carlton J.M."/>
            <person name="Hall N."/>
            <person name="Ren Q."/>
            <person name="Paulsen I.T."/>
            <person name="Pain A."/>
            <person name="Berriman M."/>
            <person name="Wilson R.J.M."/>
            <person name="Sato S."/>
            <person name="Ralph S.A."/>
            <person name="Mann D.J."/>
            <person name="Xiong Z."/>
            <person name="Shallom S.J."/>
            <person name="Weidman J."/>
            <person name="Jiang L."/>
            <person name="Lynn J."/>
            <person name="Weaver B."/>
            <person name="Shoaibi A."/>
            <person name="Domingo A.R."/>
            <person name="Wasawo D."/>
            <person name="Crabtree J."/>
            <person name="Wortman J.R."/>
            <person name="Haas B."/>
            <person name="Angiuoli S.V."/>
            <person name="Creasy T.H."/>
            <person name="Lu C."/>
            <person name="Suh B."/>
            <person name="Silva J.C."/>
            <person name="Utterback T.R."/>
            <person name="Feldblyum T.V."/>
            <person name="Pertea M."/>
            <person name="Allen J."/>
            <person name="Nierman W.C."/>
            <person name="Taracha E.L.N."/>
            <person name="Salzberg S.L."/>
            <person name="White O.R."/>
            <person name="Fitzhugh H.A."/>
            <person name="Morzaria S."/>
            <person name="Venter J.C."/>
            <person name="Fraser C.M."/>
            <person name="Nene V."/>
        </authorList>
    </citation>
    <scope>NUCLEOTIDE SEQUENCE [LARGE SCALE GENOMIC DNA]</scope>
    <source>
        <strain evidence="4 5">Muguga</strain>
    </source>
</reference>
<comment type="caution">
    <text evidence="4">The sequence shown here is derived from an EMBL/GenBank/DDBJ whole genome shotgun (WGS) entry which is preliminary data.</text>
</comment>
<dbReference type="KEGG" id="tpv:TP05_0004"/>
<keyword evidence="5" id="KW-1185">Reference proteome</keyword>
<evidence type="ECO:0000256" key="3">
    <source>
        <dbReference type="ARBA" id="ARBA00023274"/>
    </source>
</evidence>
<organism evidence="4 5">
    <name type="scientific">Theileria parva</name>
    <name type="common">East coast fever infection agent</name>
    <dbReference type="NCBI Taxonomy" id="5875"/>
    <lineage>
        <taxon>Eukaryota</taxon>
        <taxon>Sar</taxon>
        <taxon>Alveolata</taxon>
        <taxon>Apicomplexa</taxon>
        <taxon>Aconoidasida</taxon>
        <taxon>Piroplasmida</taxon>
        <taxon>Theileriidae</taxon>
        <taxon>Theileria</taxon>
    </lineage>
</organism>
<proteinExistence type="inferred from homology"/>
<accession>Q4MYB9</accession>
<keyword evidence="3" id="KW-0687">Ribonucleoprotein</keyword>
<evidence type="ECO:0000313" key="5">
    <source>
        <dbReference type="Proteomes" id="UP000001949"/>
    </source>
</evidence>
<dbReference type="InterPro" id="IPR023575">
    <property type="entry name" value="Ribosomal_uS19_SF"/>
</dbReference>